<evidence type="ECO:0000256" key="2">
    <source>
        <dbReference type="PROSITE-ProRule" id="PRU00283"/>
    </source>
</evidence>
<dbReference type="GO" id="GO:0005875">
    <property type="term" value="C:microtubule associated complex"/>
    <property type="evidence" value="ECO:0007669"/>
    <property type="project" value="TreeGrafter"/>
</dbReference>
<dbReference type="InterPro" id="IPR001752">
    <property type="entry name" value="Kinesin_motor_dom"/>
</dbReference>
<dbReference type="STRING" id="57577.A0A2K3NIC2"/>
<protein>
    <submittedName>
        <fullName evidence="5">Kinesin-like protein KIF22-like</fullName>
    </submittedName>
</protein>
<dbReference type="GO" id="GO:0051231">
    <property type="term" value="P:spindle elongation"/>
    <property type="evidence" value="ECO:0007669"/>
    <property type="project" value="TreeGrafter"/>
</dbReference>
<feature type="domain" description="Kinesin motor" evidence="3">
    <location>
        <begin position="23"/>
        <end position="464"/>
    </location>
</feature>
<reference evidence="5 6" key="2">
    <citation type="journal article" date="2017" name="Front. Plant Sci.">
        <title>Gene Classification and Mining of Molecular Markers Useful in Red Clover (Trifolium pratense) Breeding.</title>
        <authorList>
            <person name="Istvanek J."/>
            <person name="Dluhosova J."/>
            <person name="Dluhos P."/>
            <person name="Patkova L."/>
            <person name="Nedelnik J."/>
            <person name="Repkova J."/>
        </authorList>
    </citation>
    <scope>NUCLEOTIDE SEQUENCE [LARGE SCALE GENOMIC DNA]</scope>
    <source>
        <strain evidence="6">cv. Tatra</strain>
        <tissue evidence="5">Young leaves</tissue>
    </source>
</reference>
<proteinExistence type="inferred from homology"/>
<evidence type="ECO:0000313" key="6">
    <source>
        <dbReference type="Proteomes" id="UP000236291"/>
    </source>
</evidence>
<dbReference type="SMART" id="SM00129">
    <property type="entry name" value="KISc"/>
    <property type="match status" value="1"/>
</dbReference>
<dbReference type="GO" id="GO:0003777">
    <property type="term" value="F:microtubule motor activity"/>
    <property type="evidence" value="ECO:0007669"/>
    <property type="project" value="InterPro"/>
</dbReference>
<organism evidence="5 6">
    <name type="scientific">Trifolium pratense</name>
    <name type="common">Red clover</name>
    <dbReference type="NCBI Taxonomy" id="57577"/>
    <lineage>
        <taxon>Eukaryota</taxon>
        <taxon>Viridiplantae</taxon>
        <taxon>Streptophyta</taxon>
        <taxon>Embryophyta</taxon>
        <taxon>Tracheophyta</taxon>
        <taxon>Spermatophyta</taxon>
        <taxon>Magnoliopsida</taxon>
        <taxon>eudicotyledons</taxon>
        <taxon>Gunneridae</taxon>
        <taxon>Pentapetalae</taxon>
        <taxon>rosids</taxon>
        <taxon>fabids</taxon>
        <taxon>Fabales</taxon>
        <taxon>Fabaceae</taxon>
        <taxon>Papilionoideae</taxon>
        <taxon>50 kb inversion clade</taxon>
        <taxon>NPAAA clade</taxon>
        <taxon>Hologalegina</taxon>
        <taxon>IRL clade</taxon>
        <taxon>Trifolieae</taxon>
        <taxon>Trifolium</taxon>
    </lineage>
</organism>
<comment type="similarity">
    <text evidence="2">Belongs to the TRAFAC class myosin-kinesin ATPase superfamily. Kinesin family.</text>
</comment>
<dbReference type="GO" id="GO:0005524">
    <property type="term" value="F:ATP binding"/>
    <property type="evidence" value="ECO:0007669"/>
    <property type="project" value="UniProtKB-UniRule"/>
</dbReference>
<evidence type="ECO:0000259" key="3">
    <source>
        <dbReference type="PROSITE" id="PS50067"/>
    </source>
</evidence>
<keyword evidence="1 2" id="KW-0505">Motor protein</keyword>
<dbReference type="GO" id="GO:0007052">
    <property type="term" value="P:mitotic spindle organization"/>
    <property type="evidence" value="ECO:0007669"/>
    <property type="project" value="TreeGrafter"/>
</dbReference>
<dbReference type="InterPro" id="IPR036961">
    <property type="entry name" value="Kinesin_motor_dom_sf"/>
</dbReference>
<dbReference type="InterPro" id="IPR027417">
    <property type="entry name" value="P-loop_NTPase"/>
</dbReference>
<dbReference type="Gene3D" id="3.40.850.10">
    <property type="entry name" value="Kinesin motor domain"/>
    <property type="match status" value="1"/>
</dbReference>
<dbReference type="Pfam" id="PF00225">
    <property type="entry name" value="Kinesin"/>
    <property type="match status" value="3"/>
</dbReference>
<name>A0A2K3NIC2_TRIPR</name>
<sequence>MASATPKTPNKISNNNNPISVSKVRVIVRVRPFLPHEITPRNGGDPVSCISLLDQDFQSRDEVAVYLKDPYTSRNECYQLDSFFDQEDNNVGQIFHTEVNPMIPAIFNGCNATVFAYGATGSGKTYTMQVMVILYESVPCERVLEVELLELNMGNAHKICVIEGSHSGGGGGINCVAVIDFWFYGKGLVREAIDRPIEEEDSDCEGSCMALVPLGTEEQPGLMPLAMSTILSICQNTGSTTHISYYEVYMDRCYDLLEVKANEISVLDDKDGQIHLRGLSQVPVHTMSEFQEIFSSGVQRRKTAHTGLNDVSSRSHGVLVISVVSTPLDGSGSPVCGKLNLIDLAGYRPLNWGNGFDVLQATEGCNAFKVDAGNEDNRRSCNEGIRLQESAKINQSLFALSNVIYALNNSKPRIPYRESKLTRILQDSLGGASRALMVACLVKLEILSIFSSPFMLVHRIEGHL</sequence>
<dbReference type="EMBL" id="ASHM01021690">
    <property type="protein sequence ID" value="PNY02697.1"/>
    <property type="molecule type" value="Genomic_DNA"/>
</dbReference>
<dbReference type="ExpressionAtlas" id="A0A2K3NIC2">
    <property type="expression patterns" value="baseline"/>
</dbReference>
<gene>
    <name evidence="4" type="ORF">L195_g026016</name>
    <name evidence="5" type="ORF">L195_g026112</name>
</gene>
<dbReference type="Proteomes" id="UP000236291">
    <property type="component" value="Unassembled WGS sequence"/>
</dbReference>
<evidence type="ECO:0000313" key="5">
    <source>
        <dbReference type="EMBL" id="PNY02792.1"/>
    </source>
</evidence>
<dbReference type="GO" id="GO:0007018">
    <property type="term" value="P:microtubule-based movement"/>
    <property type="evidence" value="ECO:0007669"/>
    <property type="project" value="InterPro"/>
</dbReference>
<reference evidence="5 6" key="1">
    <citation type="journal article" date="2014" name="Am. J. Bot.">
        <title>Genome assembly and annotation for red clover (Trifolium pratense; Fabaceae).</title>
        <authorList>
            <person name="Istvanek J."/>
            <person name="Jaros M."/>
            <person name="Krenek A."/>
            <person name="Repkova J."/>
        </authorList>
    </citation>
    <scope>NUCLEOTIDE SEQUENCE [LARGE SCALE GENOMIC DNA]</scope>
    <source>
        <strain evidence="6">cv. Tatra</strain>
        <tissue evidence="5">Young leaves</tissue>
    </source>
</reference>
<dbReference type="PROSITE" id="PS50067">
    <property type="entry name" value="KINESIN_MOTOR_2"/>
    <property type="match status" value="1"/>
</dbReference>
<evidence type="ECO:0000313" key="4">
    <source>
        <dbReference type="EMBL" id="PNY02697.1"/>
    </source>
</evidence>
<comment type="caution">
    <text evidence="5">The sequence shown here is derived from an EMBL/GenBank/DDBJ whole genome shotgun (WGS) entry which is preliminary data.</text>
</comment>
<dbReference type="PRINTS" id="PR00380">
    <property type="entry name" value="KINESINHEAVY"/>
</dbReference>
<dbReference type="PANTHER" id="PTHR47969:SF9">
    <property type="entry name" value="KINESIN-LIKE PROTEIN"/>
    <property type="match status" value="1"/>
</dbReference>
<keyword evidence="2" id="KW-0067">ATP-binding</keyword>
<dbReference type="SUPFAM" id="SSF52540">
    <property type="entry name" value="P-loop containing nucleoside triphosphate hydrolases"/>
    <property type="match status" value="1"/>
</dbReference>
<dbReference type="EMBL" id="ASHM01021817">
    <property type="protein sequence ID" value="PNY02792.1"/>
    <property type="molecule type" value="Genomic_DNA"/>
</dbReference>
<dbReference type="InterPro" id="IPR027640">
    <property type="entry name" value="Kinesin-like_fam"/>
</dbReference>
<dbReference type="AlphaFoldDB" id="A0A2K3NIC2"/>
<dbReference type="GO" id="GO:0008017">
    <property type="term" value="F:microtubule binding"/>
    <property type="evidence" value="ECO:0007669"/>
    <property type="project" value="InterPro"/>
</dbReference>
<keyword evidence="2" id="KW-0547">Nucleotide-binding</keyword>
<accession>A0A2K3NIC2</accession>
<feature type="binding site" evidence="2">
    <location>
        <begin position="118"/>
        <end position="125"/>
    </location>
    <ligand>
        <name>ATP</name>
        <dbReference type="ChEBI" id="CHEBI:30616"/>
    </ligand>
</feature>
<evidence type="ECO:0000256" key="1">
    <source>
        <dbReference type="ARBA" id="ARBA00023175"/>
    </source>
</evidence>
<dbReference type="PANTHER" id="PTHR47969">
    <property type="entry name" value="CHROMOSOME-ASSOCIATED KINESIN KIF4A-RELATED"/>
    <property type="match status" value="1"/>
</dbReference>